<dbReference type="OrthoDB" id="206284at2759"/>
<feature type="region of interest" description="Disordered" evidence="1">
    <location>
        <begin position="351"/>
        <end position="371"/>
    </location>
</feature>
<accession>A0A9W7FLZ4</accession>
<feature type="compositionally biased region" description="Low complexity" evidence="1">
    <location>
        <begin position="413"/>
        <end position="431"/>
    </location>
</feature>
<feature type="transmembrane region" description="Helical" evidence="2">
    <location>
        <begin position="146"/>
        <end position="165"/>
    </location>
</feature>
<comment type="caution">
    <text evidence="4">The sequence shown here is derived from an EMBL/GenBank/DDBJ whole genome shotgun (WGS) entry which is preliminary data.</text>
</comment>
<feature type="transmembrane region" description="Helical" evidence="2">
    <location>
        <begin position="35"/>
        <end position="54"/>
    </location>
</feature>
<dbReference type="Proteomes" id="UP001165122">
    <property type="component" value="Unassembled WGS sequence"/>
</dbReference>
<name>A0A9W7FLZ4_9STRA</name>
<dbReference type="CDD" id="cd00201">
    <property type="entry name" value="WW"/>
    <property type="match status" value="1"/>
</dbReference>
<dbReference type="EMBL" id="BRXW01000213">
    <property type="protein sequence ID" value="GMI14426.1"/>
    <property type="molecule type" value="Genomic_DNA"/>
</dbReference>
<organism evidence="4 5">
    <name type="scientific">Triparma laevis f. longispina</name>
    <dbReference type="NCBI Taxonomy" id="1714387"/>
    <lineage>
        <taxon>Eukaryota</taxon>
        <taxon>Sar</taxon>
        <taxon>Stramenopiles</taxon>
        <taxon>Ochrophyta</taxon>
        <taxon>Bolidophyceae</taxon>
        <taxon>Parmales</taxon>
        <taxon>Triparmaceae</taxon>
        <taxon>Triparma</taxon>
    </lineage>
</organism>
<feature type="transmembrane region" description="Helical" evidence="2">
    <location>
        <begin position="177"/>
        <end position="197"/>
    </location>
</feature>
<evidence type="ECO:0000259" key="3">
    <source>
        <dbReference type="PROSITE" id="PS50020"/>
    </source>
</evidence>
<evidence type="ECO:0000313" key="4">
    <source>
        <dbReference type="EMBL" id="GMI14426.1"/>
    </source>
</evidence>
<evidence type="ECO:0000256" key="2">
    <source>
        <dbReference type="SAM" id="Phobius"/>
    </source>
</evidence>
<feature type="region of interest" description="Disordered" evidence="1">
    <location>
        <begin position="389"/>
        <end position="505"/>
    </location>
</feature>
<keyword evidence="2" id="KW-1133">Transmembrane helix</keyword>
<sequence>MYECFQDPERENKWYLRSDASVSCEPSLEKTIVNIHVLAFSALVGVGFPLFSFLKIRSLRKAGKLDFDSSFANLFQFYNTRMPYFETAQFSRKGLLIFVLTLSADNPVVQAVLSLGINGGFLILLIWTRPFVYYPTSHSKRDLFQIAEVSSTVTCLIGNTLALIGSLKMSDQSYIDVLGGVLATTNIAYFILLMFKYRAEVTRSAKKEAAWALQVKRYKKNRNLGGELLKALGEWHTLVMSLEDNNLDERRRLQIVDEMPFAKSRIVADMRIMLMKVEEKHWMNLTHQISETFNEESFKQKCRRCQRALNPVNDDFEKFVGEARGPFTVQEIAREQKLEFVIRKLGRSDSSWERDSSTAEEGKGNNPLQIEMTPTAVKNGAEYGKAHIARSKHFKQEYKARTNSKSKLKSKTSGKATVPSPTTTLVTSTTPQILLGNNPLPPPPTPPAPLPTTTLAPSSSPQILLGNPNTALLGLTAPPPPPLSPPTPPAPTPPAPTPTPDPWISVTDANGKLYYIHRETNEAVWEKP</sequence>
<proteinExistence type="predicted"/>
<feature type="compositionally biased region" description="Basic residues" evidence="1">
    <location>
        <begin position="402"/>
        <end position="412"/>
    </location>
</feature>
<feature type="domain" description="WW" evidence="3">
    <location>
        <begin position="497"/>
        <end position="528"/>
    </location>
</feature>
<dbReference type="SUPFAM" id="SSF51045">
    <property type="entry name" value="WW domain"/>
    <property type="match status" value="1"/>
</dbReference>
<dbReference type="PANTHER" id="PTHR11319">
    <property type="entry name" value="G PROTEIN-COUPLED RECEPTOR-RELATED"/>
    <property type="match status" value="1"/>
</dbReference>
<feature type="compositionally biased region" description="Basic and acidic residues" evidence="1">
    <location>
        <begin position="351"/>
        <end position="363"/>
    </location>
</feature>
<feature type="transmembrane region" description="Helical" evidence="2">
    <location>
        <begin position="115"/>
        <end position="134"/>
    </location>
</feature>
<dbReference type="AlphaFoldDB" id="A0A9W7FLZ4"/>
<dbReference type="PROSITE" id="PS50020">
    <property type="entry name" value="WW_DOMAIN_2"/>
    <property type="match status" value="1"/>
</dbReference>
<reference evidence="5" key="1">
    <citation type="journal article" date="2023" name="Commun. Biol.">
        <title>Genome analysis of Parmales, the sister group of diatoms, reveals the evolutionary specialization of diatoms from phago-mixotrophs to photoautotrophs.</title>
        <authorList>
            <person name="Ban H."/>
            <person name="Sato S."/>
            <person name="Yoshikawa S."/>
            <person name="Yamada K."/>
            <person name="Nakamura Y."/>
            <person name="Ichinomiya M."/>
            <person name="Sato N."/>
            <person name="Blanc-Mathieu R."/>
            <person name="Endo H."/>
            <person name="Kuwata A."/>
            <person name="Ogata H."/>
        </authorList>
    </citation>
    <scope>NUCLEOTIDE SEQUENCE [LARGE SCALE GENOMIC DNA]</scope>
    <source>
        <strain evidence="5">NIES 3700</strain>
    </source>
</reference>
<dbReference type="InterPro" id="IPR001202">
    <property type="entry name" value="WW_dom"/>
</dbReference>
<evidence type="ECO:0000313" key="5">
    <source>
        <dbReference type="Proteomes" id="UP001165122"/>
    </source>
</evidence>
<feature type="compositionally biased region" description="Pro residues" evidence="1">
    <location>
        <begin position="477"/>
        <end position="501"/>
    </location>
</feature>
<feature type="compositionally biased region" description="Pro residues" evidence="1">
    <location>
        <begin position="439"/>
        <end position="450"/>
    </location>
</feature>
<keyword evidence="2" id="KW-0472">Membrane</keyword>
<gene>
    <name evidence="4" type="ORF">TrLO_g2433</name>
</gene>
<keyword evidence="2" id="KW-0812">Transmembrane</keyword>
<keyword evidence="5" id="KW-1185">Reference proteome</keyword>
<dbReference type="Pfam" id="PF00397">
    <property type="entry name" value="WW"/>
    <property type="match status" value="1"/>
</dbReference>
<evidence type="ECO:0000256" key="1">
    <source>
        <dbReference type="SAM" id="MobiDB-lite"/>
    </source>
</evidence>
<feature type="compositionally biased region" description="Low complexity" evidence="1">
    <location>
        <begin position="451"/>
        <end position="461"/>
    </location>
</feature>
<dbReference type="Gene3D" id="2.20.70.10">
    <property type="match status" value="1"/>
</dbReference>
<dbReference type="PANTHER" id="PTHR11319:SF35">
    <property type="entry name" value="OUTER MEMBRANE PROTEIN PMPC-RELATED"/>
    <property type="match status" value="1"/>
</dbReference>
<protein>
    <recommendedName>
        <fullName evidence="3">WW domain-containing protein</fullName>
    </recommendedName>
</protein>
<dbReference type="InterPro" id="IPR036020">
    <property type="entry name" value="WW_dom_sf"/>
</dbReference>